<evidence type="ECO:0000256" key="2">
    <source>
        <dbReference type="SAM" id="SignalP"/>
    </source>
</evidence>
<evidence type="ECO:0000313" key="3">
    <source>
        <dbReference type="EMBL" id="CAB3371136.1"/>
    </source>
</evidence>
<dbReference type="Proteomes" id="UP000494165">
    <property type="component" value="Unassembled WGS sequence"/>
</dbReference>
<proteinExistence type="predicted"/>
<feature type="region of interest" description="Disordered" evidence="1">
    <location>
        <begin position="125"/>
        <end position="211"/>
    </location>
</feature>
<feature type="chain" id="PRO_5035780982" evidence="2">
    <location>
        <begin position="20"/>
        <end position="211"/>
    </location>
</feature>
<keyword evidence="4" id="KW-1185">Reference proteome</keyword>
<name>A0A8S1CP60_9INSE</name>
<feature type="signal peptide" evidence="2">
    <location>
        <begin position="1"/>
        <end position="19"/>
    </location>
</feature>
<organism evidence="3 4">
    <name type="scientific">Cloeon dipterum</name>
    <dbReference type="NCBI Taxonomy" id="197152"/>
    <lineage>
        <taxon>Eukaryota</taxon>
        <taxon>Metazoa</taxon>
        <taxon>Ecdysozoa</taxon>
        <taxon>Arthropoda</taxon>
        <taxon>Hexapoda</taxon>
        <taxon>Insecta</taxon>
        <taxon>Pterygota</taxon>
        <taxon>Palaeoptera</taxon>
        <taxon>Ephemeroptera</taxon>
        <taxon>Pisciforma</taxon>
        <taxon>Baetidae</taxon>
        <taxon>Cloeon</taxon>
    </lineage>
</organism>
<feature type="compositionally biased region" description="Basic residues" evidence="1">
    <location>
        <begin position="191"/>
        <end position="205"/>
    </location>
</feature>
<dbReference type="EMBL" id="CADEPI010000058">
    <property type="protein sequence ID" value="CAB3371136.1"/>
    <property type="molecule type" value="Genomic_DNA"/>
</dbReference>
<accession>A0A8S1CP60</accession>
<dbReference type="AlphaFoldDB" id="A0A8S1CP60"/>
<protein>
    <submittedName>
        <fullName evidence="3">Uncharacterized protein</fullName>
    </submittedName>
</protein>
<evidence type="ECO:0000313" key="4">
    <source>
        <dbReference type="Proteomes" id="UP000494165"/>
    </source>
</evidence>
<evidence type="ECO:0000256" key="1">
    <source>
        <dbReference type="SAM" id="MobiDB-lite"/>
    </source>
</evidence>
<comment type="caution">
    <text evidence="3">The sequence shown here is derived from an EMBL/GenBank/DDBJ whole genome shotgun (WGS) entry which is preliminary data.</text>
</comment>
<keyword evidence="2" id="KW-0732">Signal</keyword>
<reference evidence="3 4" key="1">
    <citation type="submission" date="2020-04" db="EMBL/GenBank/DDBJ databases">
        <authorList>
            <person name="Alioto T."/>
            <person name="Alioto T."/>
            <person name="Gomez Garrido J."/>
        </authorList>
    </citation>
    <scope>NUCLEOTIDE SEQUENCE [LARGE SCALE GENOMIC DNA]</scope>
</reference>
<gene>
    <name evidence="3" type="ORF">CLODIP_2_CD08558</name>
</gene>
<sequence>MHSPLALLLLLVLTASTGAAPSKKSSDEYMVAPARDVVLWNQSQDGKINLQVSLKDVQIVALLNSDNSYDEDSSDYDYSELEALINSTIAATSTTAKPTDSEEVTSSSDDEPLLQLSDVLQIASEQEEKQKDSNNTTTLPLAFHSNGKPENITQLTPETKGATSIYHREAPKRSAVKTPCAEGEVRDRIGRCRQKSSKPKRRRPTARLAYP</sequence>